<dbReference type="PANTHER" id="PTHR35317">
    <property type="entry name" value="OS04G0629600 PROTEIN"/>
    <property type="match status" value="1"/>
</dbReference>
<dbReference type="SUPFAM" id="SSF57756">
    <property type="entry name" value="Retrovirus zinc finger-like domains"/>
    <property type="match status" value="1"/>
</dbReference>
<dbReference type="InterPro" id="IPR054722">
    <property type="entry name" value="PolX-like_BBD"/>
</dbReference>
<keyword evidence="4" id="KW-1185">Reference proteome</keyword>
<dbReference type="EMBL" id="JAIVGD010000026">
    <property type="protein sequence ID" value="KAH0740583.1"/>
    <property type="molecule type" value="Genomic_DNA"/>
</dbReference>
<protein>
    <recommendedName>
        <fullName evidence="2">Retrovirus-related Pol polyprotein from transposon TNT 1-94-like beta-barrel domain-containing protein</fullName>
    </recommendedName>
</protein>
<sequence>MQVLNLVREFKMQKMKDSETIKEYTDRLLNIANHVRLLGSTFNEARIVEKILVTVPKRFEAIITTLENTKDLSSITLTQLLSAFQAQEKRCDMRQEGALPAKHQDDGRYKKKKNKKYQPTDGEGAACNNKNQTGSFKGNYPPCKHCGKIRHTPFKCWRRPEAKCSKCNQFGHEAIICKNKAQQQDVDARVVNEQEEDQLFVVSCFASNVSSESWLIDSGCTNHMTRDKEIFKEFKPTRVENVRIGHGGHIPVK</sequence>
<proteinExistence type="predicted"/>
<dbReference type="InterPro" id="IPR036875">
    <property type="entry name" value="Znf_CCHC_sf"/>
</dbReference>
<accession>A0ABQ7U2N1</accession>
<evidence type="ECO:0000259" key="2">
    <source>
        <dbReference type="Pfam" id="PF22936"/>
    </source>
</evidence>
<dbReference type="Pfam" id="PF14223">
    <property type="entry name" value="Retrotran_gag_2"/>
    <property type="match status" value="1"/>
</dbReference>
<name>A0ABQ7U2N1_SOLTU</name>
<comment type="caution">
    <text evidence="3">The sequence shown here is derived from an EMBL/GenBank/DDBJ whole genome shotgun (WGS) entry which is preliminary data.</text>
</comment>
<evidence type="ECO:0000313" key="3">
    <source>
        <dbReference type="EMBL" id="KAH0740583.1"/>
    </source>
</evidence>
<dbReference type="PANTHER" id="PTHR35317:SF45">
    <property type="entry name" value="GAG-POL POLYPROTEIN"/>
    <property type="match status" value="1"/>
</dbReference>
<evidence type="ECO:0000256" key="1">
    <source>
        <dbReference type="SAM" id="MobiDB-lite"/>
    </source>
</evidence>
<organism evidence="3 4">
    <name type="scientific">Solanum tuberosum</name>
    <name type="common">Potato</name>
    <dbReference type="NCBI Taxonomy" id="4113"/>
    <lineage>
        <taxon>Eukaryota</taxon>
        <taxon>Viridiplantae</taxon>
        <taxon>Streptophyta</taxon>
        <taxon>Embryophyta</taxon>
        <taxon>Tracheophyta</taxon>
        <taxon>Spermatophyta</taxon>
        <taxon>Magnoliopsida</taxon>
        <taxon>eudicotyledons</taxon>
        <taxon>Gunneridae</taxon>
        <taxon>Pentapetalae</taxon>
        <taxon>asterids</taxon>
        <taxon>lamiids</taxon>
        <taxon>Solanales</taxon>
        <taxon>Solanaceae</taxon>
        <taxon>Solanoideae</taxon>
        <taxon>Solaneae</taxon>
        <taxon>Solanum</taxon>
    </lineage>
</organism>
<feature type="region of interest" description="Disordered" evidence="1">
    <location>
        <begin position="95"/>
        <end position="131"/>
    </location>
</feature>
<dbReference type="Pfam" id="PF22936">
    <property type="entry name" value="Pol_BBD"/>
    <property type="match status" value="1"/>
</dbReference>
<feature type="domain" description="Retrovirus-related Pol polyprotein from transposon TNT 1-94-like beta-barrel" evidence="2">
    <location>
        <begin position="214"/>
        <end position="252"/>
    </location>
</feature>
<dbReference type="Proteomes" id="UP000826656">
    <property type="component" value="Unassembled WGS sequence"/>
</dbReference>
<gene>
    <name evidence="3" type="ORF">KY290_033626</name>
</gene>
<reference evidence="3 4" key="1">
    <citation type="journal article" date="2021" name="bioRxiv">
        <title>Chromosome-scale and haplotype-resolved genome assembly of a tetraploid potato cultivar.</title>
        <authorList>
            <person name="Sun H."/>
            <person name="Jiao W.-B."/>
            <person name="Krause K."/>
            <person name="Campoy J.A."/>
            <person name="Goel M."/>
            <person name="Folz-Donahue K."/>
            <person name="Kukat C."/>
            <person name="Huettel B."/>
            <person name="Schneeberger K."/>
        </authorList>
    </citation>
    <scope>NUCLEOTIDE SEQUENCE [LARGE SCALE GENOMIC DNA]</scope>
    <source>
        <strain evidence="3">SolTubOtavaFocal</strain>
        <tissue evidence="3">Leaves</tissue>
    </source>
</reference>
<evidence type="ECO:0000313" key="4">
    <source>
        <dbReference type="Proteomes" id="UP000826656"/>
    </source>
</evidence>